<dbReference type="AlphaFoldDB" id="A0AAD4S005"/>
<organism evidence="1 2">
    <name type="scientific">Papaver atlanticum</name>
    <dbReference type="NCBI Taxonomy" id="357466"/>
    <lineage>
        <taxon>Eukaryota</taxon>
        <taxon>Viridiplantae</taxon>
        <taxon>Streptophyta</taxon>
        <taxon>Embryophyta</taxon>
        <taxon>Tracheophyta</taxon>
        <taxon>Spermatophyta</taxon>
        <taxon>Magnoliopsida</taxon>
        <taxon>Ranunculales</taxon>
        <taxon>Papaveraceae</taxon>
        <taxon>Papaveroideae</taxon>
        <taxon>Papaver</taxon>
    </lineage>
</organism>
<evidence type="ECO:0000313" key="1">
    <source>
        <dbReference type="EMBL" id="KAI3849870.1"/>
    </source>
</evidence>
<comment type="caution">
    <text evidence="1">The sequence shown here is derived from an EMBL/GenBank/DDBJ whole genome shotgun (WGS) entry which is preliminary data.</text>
</comment>
<sequence>MLLGLSSHLFDEEGSVLFVFHASISKAQGCASWGCSDMKLGEEPILEDSRGRRFGSSEDRMTEADLRSTRIIELCIQAGAMPQAKVSNVYGLQFHGADLFRCRLATADWVYLRRVRCRLSLSQEVSLVQH</sequence>
<accession>A0AAD4S005</accession>
<name>A0AAD4S005_9MAGN</name>
<dbReference type="Proteomes" id="UP001202328">
    <property type="component" value="Unassembled WGS sequence"/>
</dbReference>
<reference evidence="1" key="1">
    <citation type="submission" date="2022-04" db="EMBL/GenBank/DDBJ databases">
        <title>A functionally conserved STORR gene fusion in Papaver species that diverged 16.8 million years ago.</title>
        <authorList>
            <person name="Catania T."/>
        </authorList>
    </citation>
    <scope>NUCLEOTIDE SEQUENCE</scope>
    <source>
        <strain evidence="1">S-188037</strain>
    </source>
</reference>
<protein>
    <submittedName>
        <fullName evidence="1">Uncharacterized protein</fullName>
    </submittedName>
</protein>
<gene>
    <name evidence="1" type="ORF">MKW98_026784</name>
</gene>
<proteinExistence type="predicted"/>
<evidence type="ECO:0000313" key="2">
    <source>
        <dbReference type="Proteomes" id="UP001202328"/>
    </source>
</evidence>
<dbReference type="EMBL" id="JAJJMB010016078">
    <property type="protein sequence ID" value="KAI3849870.1"/>
    <property type="molecule type" value="Genomic_DNA"/>
</dbReference>
<keyword evidence="2" id="KW-1185">Reference proteome</keyword>